<evidence type="ECO:0000313" key="3">
    <source>
        <dbReference type="Proteomes" id="UP000054282"/>
    </source>
</evidence>
<feature type="transmembrane region" description="Helical" evidence="1">
    <location>
        <begin position="22"/>
        <end position="42"/>
    </location>
</feature>
<name>A0A0L7M472_PLAF4</name>
<dbReference type="AlphaFoldDB" id="A0A0L7M472"/>
<dbReference type="EMBL" id="DS016618">
    <property type="protein sequence ID" value="KOB87634.1"/>
    <property type="molecule type" value="Genomic_DNA"/>
</dbReference>
<evidence type="ECO:0000313" key="2">
    <source>
        <dbReference type="EMBL" id="KOB87634.1"/>
    </source>
</evidence>
<proteinExistence type="predicted"/>
<protein>
    <submittedName>
        <fullName evidence="2">Uncharacterized protein</fullName>
    </submittedName>
</protein>
<accession>A0A0L7M472</accession>
<keyword evidence="1" id="KW-1133">Transmembrane helix</keyword>
<keyword evidence="1" id="KW-0812">Transmembrane</keyword>
<dbReference type="KEGG" id="pfd:PFDG_04001"/>
<dbReference type="OrthoDB" id="369557at2759"/>
<evidence type="ECO:0000256" key="1">
    <source>
        <dbReference type="SAM" id="Phobius"/>
    </source>
</evidence>
<reference evidence="3" key="2">
    <citation type="submission" date="2006-09" db="EMBL/GenBank/DDBJ databases">
        <title>The genome sequence of Plasmodium falciparum Dd2.</title>
        <authorList>
            <consortium name="The Broad Institute Genome Sequencing Platform"/>
            <person name="Birren B."/>
            <person name="Lander E."/>
            <person name="Galagan J."/>
            <person name="Nusbaum C."/>
            <person name="Devon K."/>
            <person name="Henn M."/>
            <person name="Jaffe D."/>
            <person name="Butler J."/>
            <person name="Alvarez P."/>
            <person name="Gnerre S."/>
            <person name="Grabherr M."/>
            <person name="Kleber M."/>
            <person name="Mauceli E."/>
            <person name="Brockman W."/>
            <person name="MacCallum I.A."/>
            <person name="Rounsley S."/>
            <person name="Young S."/>
            <person name="LaButti K."/>
            <person name="Pushparaj V."/>
            <person name="DeCaprio D."/>
            <person name="Crawford M."/>
            <person name="Koehrsen M."/>
            <person name="Engels R."/>
            <person name="Montgomery P."/>
            <person name="Pearson M."/>
            <person name="Howarth C."/>
            <person name="Larson L."/>
            <person name="Luoma S."/>
            <person name="White J."/>
            <person name="Kodira C."/>
            <person name="Zeng Q."/>
            <person name="O'Leary S."/>
            <person name="Yandava C."/>
            <person name="Alvarado L."/>
            <person name="Wirth D."/>
            <person name="Volkman S."/>
            <person name="Hartl D."/>
        </authorList>
    </citation>
    <scope>NUCLEOTIDE SEQUENCE [LARGE SCALE GENOMIC DNA]</scope>
</reference>
<organism evidence="2 3">
    <name type="scientific">Plasmodium falciparum (isolate Dd2)</name>
    <dbReference type="NCBI Taxonomy" id="57267"/>
    <lineage>
        <taxon>Eukaryota</taxon>
        <taxon>Sar</taxon>
        <taxon>Alveolata</taxon>
        <taxon>Apicomplexa</taxon>
        <taxon>Aconoidasida</taxon>
        <taxon>Haemosporida</taxon>
        <taxon>Plasmodiidae</taxon>
        <taxon>Plasmodium</taxon>
        <taxon>Plasmodium (Laverania)</taxon>
    </lineage>
</organism>
<gene>
    <name evidence="2" type="ORF">PFDG_04001</name>
</gene>
<reference evidence="3" key="1">
    <citation type="submission" date="2006-09" db="EMBL/GenBank/DDBJ databases">
        <title>Annotation of Plasmodium falciparum Dd2.</title>
        <authorList>
            <consortium name="The Broad Institute Genome Sequencing Platform"/>
            <person name="Volkman S.K."/>
            <person name="Neafsey D.E."/>
            <person name="Dash A.P."/>
            <person name="Chitnis C.E."/>
            <person name="Hartl D.L."/>
            <person name="Young S.K."/>
            <person name="Zeng Q."/>
            <person name="Koehrsen M."/>
            <person name="Alvarado L."/>
            <person name="Berlin A."/>
            <person name="Borenstein D."/>
            <person name="Chapman S.B."/>
            <person name="Chen Z."/>
            <person name="Engels R."/>
            <person name="Freedman E."/>
            <person name="Gellesch M."/>
            <person name="Goldberg J."/>
            <person name="Griggs A."/>
            <person name="Gujja S."/>
            <person name="Heilman E.R."/>
            <person name="Heiman D.I."/>
            <person name="Howarth C."/>
            <person name="Jen D."/>
            <person name="Larson L."/>
            <person name="Mehta T."/>
            <person name="Neiman D."/>
            <person name="Park D."/>
            <person name="Pearson M."/>
            <person name="Roberts A."/>
            <person name="Saif S."/>
            <person name="Shea T."/>
            <person name="Shenoy N."/>
            <person name="Sisk P."/>
            <person name="Stolte C."/>
            <person name="Sykes S."/>
            <person name="Walk T."/>
            <person name="White J."/>
            <person name="Yandava C."/>
            <person name="Haas B."/>
            <person name="Henn M.R."/>
            <person name="Nusbaum C."/>
            <person name="Birren B."/>
        </authorList>
    </citation>
    <scope>NUCLEOTIDE SEQUENCE [LARGE SCALE GENOMIC DNA]</scope>
</reference>
<dbReference type="Proteomes" id="UP000054282">
    <property type="component" value="Unassembled WGS sequence"/>
</dbReference>
<sequence length="64" mass="7774">MNATENNSVDLEPFNSILDRKYFPYFFFLFEIYSIISIFCLFDYNNVNRTKQNIYILLIYHICA</sequence>
<keyword evidence="1" id="KW-0472">Membrane</keyword>